<feature type="transmembrane region" description="Helical" evidence="2">
    <location>
        <begin position="804"/>
        <end position="826"/>
    </location>
</feature>
<gene>
    <name evidence="4" type="ORF">GUJ93_ZPchr0272g29199</name>
</gene>
<feature type="transmembrane region" description="Helical" evidence="2">
    <location>
        <begin position="431"/>
        <end position="452"/>
    </location>
</feature>
<evidence type="ECO:0000259" key="3">
    <source>
        <dbReference type="Pfam" id="PF13962"/>
    </source>
</evidence>
<dbReference type="OrthoDB" id="650860at2759"/>
<feature type="transmembrane region" description="Helical" evidence="2">
    <location>
        <begin position="141"/>
        <end position="160"/>
    </location>
</feature>
<feature type="transmembrane region" description="Helical" evidence="2">
    <location>
        <begin position="580"/>
        <end position="600"/>
    </location>
</feature>
<dbReference type="Pfam" id="PF13962">
    <property type="entry name" value="PGG"/>
    <property type="match status" value="5"/>
</dbReference>
<feature type="transmembrane region" description="Helical" evidence="2">
    <location>
        <begin position="313"/>
        <end position="332"/>
    </location>
</feature>
<sequence length="915" mass="100558">MVNSHSSEKCEEMNKNPPLEYDLRKYLLLLAILVATVTYAAGFNPPGGVWQETEAGHLAGDSIIRDTNYPRYLVFFYCNAAAFALSIVVIILIFILAILHEKINLWISVIPLRAAMLLDLVGLIGAYAAGTSRGVMKGKNAWVLILIFVYMVLQIVLTSLPEKPKRAGDGNKTEERERQSQQGGNKEESKKRRRKLLLLLATFVMSITYVAGLSAPGGYWDSSQEGHGAGDPVLREHHSTRLKAFFGLNAIAFVMSLLIIMMLLDKQQPLDNYQRTAVPVRIRVLKAYIIVALAGLVGAYATGSSRQSDTTIWVGSLVCAVLVCIIVLRIVIPHLPIGSSSDSNARSGEDNQGSLVNKSPEKTNGGQQGNGSKMDIVEKAQSLVVLLSSLVATVAYQAGLAPPGGVWQENRNGHEAGDPILLSMQPKRYKVFFYCNSIAFAASLVIIILVRYKPVLKRRILEVAMILDLFGLIGAYSAGSCRDVTTSIYTIALAGAVLVYVVIHVTFFTLEDVDMAKKDHDNSCHDKRRKRLLLFAVLCATLTYQAGLTPPGGFRLQDDEFGHHAGDPVLFYNYPRRYNAFFYCNSVSFMLSIALIILLVNPNLYGPAIRSYALTVCIGVGFCSLVCAYAAGSTQHLKTSLYIFGLVVFVFSIMISVLTCLYWSDVKAKIMRPNSTEDEETGVKATKSQETQDEGEAKQDAKTSRSHETSSQTEMEEDGMTGKSTKTKDEGEGKQKASNKSPRKDKDDESKKHAKRKYLMLLGVLAASVTYQAGLNPPGGVWQGNRNGHAAGNPVMHDNRRYRYLIFFYSNSASFMASIVVIIMLLKEKLIRKNHLWLRVMDITIVLNLLGLLLAYMAGSRMRWESSGCIIVFVIAALGCAAIHKIVQFIGGSNEKGQGDGQLPVQLDQQGNGQV</sequence>
<evidence type="ECO:0000256" key="1">
    <source>
        <dbReference type="SAM" id="MobiDB-lite"/>
    </source>
</evidence>
<feature type="transmembrane region" description="Helical" evidence="2">
    <location>
        <begin position="105"/>
        <end position="129"/>
    </location>
</feature>
<feature type="transmembrane region" description="Helical" evidence="2">
    <location>
        <begin position="196"/>
        <end position="215"/>
    </location>
</feature>
<feature type="domain" description="PGG" evidence="3">
    <location>
        <begin position="752"/>
        <end position="861"/>
    </location>
</feature>
<feature type="region of interest" description="Disordered" evidence="1">
    <location>
        <begin position="163"/>
        <end position="190"/>
    </location>
</feature>
<feature type="domain" description="PGG" evidence="3">
    <location>
        <begin position="22"/>
        <end position="133"/>
    </location>
</feature>
<dbReference type="Proteomes" id="UP000729402">
    <property type="component" value="Unassembled WGS sequence"/>
</dbReference>
<feature type="transmembrane region" description="Helical" evidence="2">
    <location>
        <begin position="284"/>
        <end position="301"/>
    </location>
</feature>
<evidence type="ECO:0000313" key="5">
    <source>
        <dbReference type="Proteomes" id="UP000729402"/>
    </source>
</evidence>
<feature type="transmembrane region" description="Helical" evidence="2">
    <location>
        <begin position="864"/>
        <end position="883"/>
    </location>
</feature>
<feature type="transmembrane region" description="Helical" evidence="2">
    <location>
        <begin position="459"/>
        <end position="476"/>
    </location>
</feature>
<reference evidence="4" key="2">
    <citation type="submission" date="2021-02" db="EMBL/GenBank/DDBJ databases">
        <authorList>
            <person name="Kimball J.A."/>
            <person name="Haas M.W."/>
            <person name="Macchietto M."/>
            <person name="Kono T."/>
            <person name="Duquette J."/>
            <person name="Shao M."/>
        </authorList>
    </citation>
    <scope>NUCLEOTIDE SEQUENCE</scope>
    <source>
        <tissue evidence="4">Fresh leaf tissue</tissue>
    </source>
</reference>
<protein>
    <recommendedName>
        <fullName evidence="3">PGG domain-containing protein</fullName>
    </recommendedName>
</protein>
<feature type="transmembrane region" description="Helical" evidence="2">
    <location>
        <begin position="383"/>
        <end position="401"/>
    </location>
</feature>
<keyword evidence="2" id="KW-0472">Membrane</keyword>
<feature type="transmembrane region" description="Helical" evidence="2">
    <location>
        <begin position="838"/>
        <end position="858"/>
    </location>
</feature>
<proteinExistence type="predicted"/>
<dbReference type="EMBL" id="JAAALK010001274">
    <property type="protein sequence ID" value="KAG8043071.1"/>
    <property type="molecule type" value="Genomic_DNA"/>
</dbReference>
<feature type="domain" description="PGG" evidence="3">
    <location>
        <begin position="377"/>
        <end position="482"/>
    </location>
</feature>
<reference evidence="4" key="1">
    <citation type="journal article" date="2021" name="bioRxiv">
        <title>Whole Genome Assembly and Annotation of Northern Wild Rice, Zizania palustris L., Supports a Whole Genome Duplication in the Zizania Genus.</title>
        <authorList>
            <person name="Haas M."/>
            <person name="Kono T."/>
            <person name="Macchietto M."/>
            <person name="Millas R."/>
            <person name="McGilp L."/>
            <person name="Shao M."/>
            <person name="Duquette J."/>
            <person name="Hirsch C.N."/>
            <person name="Kimball J."/>
        </authorList>
    </citation>
    <scope>NUCLEOTIDE SEQUENCE</scope>
    <source>
        <tissue evidence="4">Fresh leaf tissue</tissue>
    </source>
</reference>
<feature type="compositionally biased region" description="Basic and acidic residues" evidence="1">
    <location>
        <begin position="742"/>
        <end position="751"/>
    </location>
</feature>
<dbReference type="AlphaFoldDB" id="A0A8J5RKB6"/>
<evidence type="ECO:0000256" key="2">
    <source>
        <dbReference type="SAM" id="Phobius"/>
    </source>
</evidence>
<name>A0A8J5RKB6_ZIZPA</name>
<dbReference type="PANTHER" id="PTHR24177">
    <property type="entry name" value="CASKIN"/>
    <property type="match status" value="1"/>
</dbReference>
<evidence type="ECO:0000313" key="4">
    <source>
        <dbReference type="EMBL" id="KAG8043071.1"/>
    </source>
</evidence>
<accession>A0A8J5RKB6</accession>
<organism evidence="4 5">
    <name type="scientific">Zizania palustris</name>
    <name type="common">Northern wild rice</name>
    <dbReference type="NCBI Taxonomy" id="103762"/>
    <lineage>
        <taxon>Eukaryota</taxon>
        <taxon>Viridiplantae</taxon>
        <taxon>Streptophyta</taxon>
        <taxon>Embryophyta</taxon>
        <taxon>Tracheophyta</taxon>
        <taxon>Spermatophyta</taxon>
        <taxon>Magnoliopsida</taxon>
        <taxon>Liliopsida</taxon>
        <taxon>Poales</taxon>
        <taxon>Poaceae</taxon>
        <taxon>BOP clade</taxon>
        <taxon>Oryzoideae</taxon>
        <taxon>Oryzeae</taxon>
        <taxon>Zizaniinae</taxon>
        <taxon>Zizania</taxon>
    </lineage>
</organism>
<feature type="domain" description="PGG" evidence="3">
    <location>
        <begin position="188"/>
        <end position="306"/>
    </location>
</feature>
<keyword evidence="2" id="KW-1133">Transmembrane helix</keyword>
<feature type="region of interest" description="Disordered" evidence="1">
    <location>
        <begin position="674"/>
        <end position="752"/>
    </location>
</feature>
<dbReference type="GO" id="GO:0016020">
    <property type="term" value="C:membrane"/>
    <property type="evidence" value="ECO:0007669"/>
    <property type="project" value="TreeGrafter"/>
</dbReference>
<keyword evidence="5" id="KW-1185">Reference proteome</keyword>
<feature type="transmembrane region" description="Helical" evidence="2">
    <location>
        <begin position="488"/>
        <end position="510"/>
    </location>
</feature>
<feature type="compositionally biased region" description="Polar residues" evidence="1">
    <location>
        <begin position="341"/>
        <end position="365"/>
    </location>
</feature>
<feature type="transmembrane region" description="Helical" evidence="2">
    <location>
        <begin position="74"/>
        <end position="98"/>
    </location>
</feature>
<feature type="transmembrane region" description="Helical" evidence="2">
    <location>
        <begin position="643"/>
        <end position="663"/>
    </location>
</feature>
<keyword evidence="2" id="KW-0812">Transmembrane</keyword>
<feature type="transmembrane region" description="Helical" evidence="2">
    <location>
        <begin position="244"/>
        <end position="264"/>
    </location>
</feature>
<dbReference type="InterPro" id="IPR026961">
    <property type="entry name" value="PGG_dom"/>
</dbReference>
<feature type="transmembrane region" description="Helical" evidence="2">
    <location>
        <begin position="612"/>
        <end position="631"/>
    </location>
</feature>
<feature type="region of interest" description="Disordered" evidence="1">
    <location>
        <begin position="341"/>
        <end position="371"/>
    </location>
</feature>
<feature type="compositionally biased region" description="Basic and acidic residues" evidence="1">
    <location>
        <begin position="726"/>
        <end position="735"/>
    </location>
</feature>
<feature type="transmembrane region" description="Helical" evidence="2">
    <location>
        <begin position="26"/>
        <end position="43"/>
    </location>
</feature>
<feature type="compositionally biased region" description="Basic and acidic residues" evidence="1">
    <location>
        <begin position="695"/>
        <end position="708"/>
    </location>
</feature>
<feature type="transmembrane region" description="Helical" evidence="2">
    <location>
        <begin position="531"/>
        <end position="548"/>
    </location>
</feature>
<dbReference type="PANTHER" id="PTHR24177:SF465">
    <property type="entry name" value="OS06G0294400 PROTEIN"/>
    <property type="match status" value="1"/>
</dbReference>
<comment type="caution">
    <text evidence="4">The sequence shown here is derived from an EMBL/GenBank/DDBJ whole genome shotgun (WGS) entry which is preliminary data.</text>
</comment>
<feature type="domain" description="PGG" evidence="3">
    <location>
        <begin position="526"/>
        <end position="634"/>
    </location>
</feature>